<accession>G2ZM83</accession>
<reference evidence="3" key="1">
    <citation type="journal article" date="2011" name="PLoS ONE">
        <title>Ralstonia syzygii, the Blood Disease Bacterium and some Asian R. solanacearum strains form a single genomic species despite divergent lifestyles.</title>
        <authorList>
            <person name="Remenant B."/>
            <person name="de Cambiaire J.C."/>
            <person name="Cellier G."/>
            <person name="Jacobs J.M."/>
            <person name="Mangenot S."/>
            <person name="Barbe V."/>
            <person name="Lajus A."/>
            <person name="Vallenet D."/>
            <person name="Medigue C."/>
            <person name="Fegan M."/>
            <person name="Allen C."/>
            <person name="Prior P."/>
        </authorList>
    </citation>
    <scope>NUCLEOTIDE SEQUENCE</scope>
    <source>
        <strain evidence="3">R229</strain>
    </source>
</reference>
<protein>
    <submittedName>
        <fullName evidence="3">Conserved hypothethical protein</fullName>
    </submittedName>
</protein>
<dbReference type="AlphaFoldDB" id="G2ZM83"/>
<feature type="region of interest" description="Disordered" evidence="1">
    <location>
        <begin position="386"/>
        <end position="408"/>
    </location>
</feature>
<feature type="region of interest" description="Disordered" evidence="1">
    <location>
        <begin position="578"/>
        <end position="631"/>
    </location>
</feature>
<feature type="compositionally biased region" description="Basic and acidic residues" evidence="1">
    <location>
        <begin position="602"/>
        <end position="621"/>
    </location>
</feature>
<name>G2ZM83_9RALS</name>
<feature type="compositionally biased region" description="Polar residues" evidence="1">
    <location>
        <begin position="49"/>
        <end position="60"/>
    </location>
</feature>
<feature type="domain" description="T6SS Tle3 phospholipase effector alpha/beta" evidence="2">
    <location>
        <begin position="99"/>
        <end position="443"/>
    </location>
</feature>
<dbReference type="Pfam" id="PF24322">
    <property type="entry name" value="Tle3"/>
    <property type="match status" value="1"/>
</dbReference>
<dbReference type="InterPro" id="IPR056221">
    <property type="entry name" value="Tle3_ab_dom"/>
</dbReference>
<gene>
    <name evidence="3" type="ORF">BDB_80594</name>
</gene>
<proteinExistence type="predicted"/>
<evidence type="ECO:0000256" key="1">
    <source>
        <dbReference type="SAM" id="MobiDB-lite"/>
    </source>
</evidence>
<organism evidence="3">
    <name type="scientific">blood disease bacterium R229</name>
    <dbReference type="NCBI Taxonomy" id="741978"/>
    <lineage>
        <taxon>Bacteria</taxon>
        <taxon>Pseudomonadati</taxon>
        <taxon>Pseudomonadota</taxon>
        <taxon>Betaproteobacteria</taxon>
        <taxon>Burkholderiales</taxon>
        <taxon>Burkholderiaceae</taxon>
        <taxon>Ralstonia</taxon>
        <taxon>Ralstonia solanacearum species complex</taxon>
    </lineage>
</organism>
<reference evidence="3" key="2">
    <citation type="submission" date="2011-04" db="EMBL/GenBank/DDBJ databases">
        <authorList>
            <person name="Genoscope - CEA"/>
        </authorList>
    </citation>
    <scope>NUCLEOTIDE SEQUENCE</scope>
    <source>
        <strain evidence="3">R229</strain>
    </source>
</reference>
<evidence type="ECO:0000313" key="3">
    <source>
        <dbReference type="EMBL" id="CCA80200.1"/>
    </source>
</evidence>
<dbReference type="EMBL" id="FR854064">
    <property type="protein sequence ID" value="CCA80200.1"/>
    <property type="molecule type" value="Genomic_DNA"/>
</dbReference>
<sequence length="800" mass="88590">MNADVNPIGSHRTAVNALDRSKHPFRLDWGRYQSKLQRMLVPQYSRAVGSNNWSSTSSRNAADPMADSTSDSPRILVGTATGLTLFDHRELICVKQMPLPGIVIFVHGVNSDGEWFTAAEEGLCKGLNRRTARLDDQLAYTDWQFKPVHYIEGLTPDGFLNPDMAAETYVLPDPSFSPAIHFRWGYKANAEELKEFGDKIFLNEQDYWGGGPFANGCTALPDLWHEGLDTRAFGFLNLQGMNPTNRPIYRTPPRAYGVLAALRLAKLIESIRKKQADVPITVVCHSQGNMVGITAAFLGDRMPEVKDPWGKSGRCVADAYVLANAPYSLEESIGMDNWAQRETQDSAGRRGRETHSARTQTLKAFFDIIRKRADGEMDAAEIDEEMANTRTSESGGKPFNATDDRKTHGLNGKTYGRVTLYSCPHDQVISATTVRGIGWRGMSDADVKATGGLGVFTQRVFASGFTVGQWNGDKPPVYDTWKNDWRYGKGETSGFWCPPSPTAKFGLVRALSGNETVWGTVATTAVAPVLYIVTFATSALNMMRVNADPPEGWKVTADAPPLDEPFTPQAIRYGKKASVTDGSAHSDFNEGNDPQSAARNARKADADKRTDDPYDNYKGKQADMTAQGDVGTEAAQRYEDHAILRMRARRTHNRDWVDEDGNVIGEDGKNEMPDGYKDWQTKQVVEILDSGKNNNPSNHSTIMTNPMHAEKALAYDVAIGVNYLTLEEMNQLRIEADWRFGEGLDKGHPNKIYAQYFKLGVMGKKTPLHEWIKNDEDAKMPPGIVDEREGSVHLMVGAVA</sequence>
<feature type="region of interest" description="Disordered" evidence="1">
    <location>
        <begin position="49"/>
        <end position="73"/>
    </location>
</feature>
<evidence type="ECO:0000259" key="2">
    <source>
        <dbReference type="Pfam" id="PF24322"/>
    </source>
</evidence>